<sequence>MSSPATQTIVDWHTDSLDIRIALDEAGAPCIEYIQSHGLAPSKFTSPYFESATLPLNGVRVAGQGQGLYKTAKSLAGGVLSARLKYKSHVERDSGKSKALDIVSTDELAGLEVTHHFQIFTGAPVLRSWTTVKNTSDTVQILNQVSSLSLGGLSAGTEDWYNNYSVYTANNTWFRELQWQERSLSDVGIDEVGLHALFQGHKATMASFSLSNRGSLTTETHFPMGALKRKDDDHVWLWQIESGGAWRWEIGDWQDSLYLVLGGPTLVDHAWQLDLAPGASFSSAPVALSRTSGGIDNAFAAMNDYRRHIVRPHPDHEYMPIIFNDYMNCLMGDPDENKIKALLQPALDCGAEYYVIDAGWYADEVDWWADVGEWEPSSKRFPSGFKTMIDTIRNAGLVPGIWLEPEVVGVRSAVAKQLPEEAFFQERGRRIEERQRYQLDFTHPAVQERMHRIFGQLVEEYGIRYFKIDYNIEVVTGSDVHDGMSTGAAHFAHQRAYMDWIEELQSRHPGLILENCASGGQRMEYALLSLHTLQSTSDQQNPLLYAPVAAAAPTAVIPEQSASWAYPQREWSDEKNAFTVMNTMMGRVHLSGRIDALDAHQLELVREGMQVYLRIRKDFLTARPFWPLGLPAWQDDWITLGMSKTDGNVLLAVWRRAGSTSLRLPLPGREHLLSAKVLYPESFEAEVAIRNGVLDIRLPDTPCARLILLEA</sequence>
<evidence type="ECO:0000313" key="6">
    <source>
        <dbReference type="EMBL" id="CAI6339395.1"/>
    </source>
</evidence>
<evidence type="ECO:0000256" key="2">
    <source>
        <dbReference type="ARBA" id="ARBA00012755"/>
    </source>
</evidence>
<feature type="domain" description="Glycosyl hydrolase family 36 N-terminal" evidence="5">
    <location>
        <begin position="78"/>
        <end position="185"/>
    </location>
</feature>
<dbReference type="PANTHER" id="PTHR43053:SF3">
    <property type="entry name" value="ALPHA-GALACTOSIDASE C-RELATED"/>
    <property type="match status" value="1"/>
</dbReference>
<organism evidence="6 7">
    <name type="scientific">Periconia digitata</name>
    <dbReference type="NCBI Taxonomy" id="1303443"/>
    <lineage>
        <taxon>Eukaryota</taxon>
        <taxon>Fungi</taxon>
        <taxon>Dikarya</taxon>
        <taxon>Ascomycota</taxon>
        <taxon>Pezizomycotina</taxon>
        <taxon>Dothideomycetes</taxon>
        <taxon>Pleosporomycetidae</taxon>
        <taxon>Pleosporales</taxon>
        <taxon>Massarineae</taxon>
        <taxon>Periconiaceae</taxon>
        <taxon>Periconia</taxon>
    </lineage>
</organism>
<dbReference type="InterPro" id="IPR017853">
    <property type="entry name" value="GH"/>
</dbReference>
<dbReference type="EC" id="3.2.1.22" evidence="2"/>
<dbReference type="InterPro" id="IPR050985">
    <property type="entry name" value="Alpha-glycosidase_related"/>
</dbReference>
<gene>
    <name evidence="6" type="ORF">PDIGIT_LOCUS12554</name>
</gene>
<dbReference type="Gene3D" id="3.20.20.70">
    <property type="entry name" value="Aldolase class I"/>
    <property type="match status" value="1"/>
</dbReference>
<dbReference type="AlphaFoldDB" id="A0A9W4XSV0"/>
<evidence type="ECO:0000256" key="4">
    <source>
        <dbReference type="ARBA" id="ARBA00023295"/>
    </source>
</evidence>
<dbReference type="InterPro" id="IPR031704">
    <property type="entry name" value="Glyco_hydro_36_N"/>
</dbReference>
<dbReference type="PRINTS" id="PR00743">
    <property type="entry name" value="GLHYDRLASE36"/>
</dbReference>
<dbReference type="OrthoDB" id="5795902at2759"/>
<evidence type="ECO:0000313" key="7">
    <source>
        <dbReference type="Proteomes" id="UP001152607"/>
    </source>
</evidence>
<reference evidence="6" key="1">
    <citation type="submission" date="2023-01" db="EMBL/GenBank/DDBJ databases">
        <authorList>
            <person name="Van Ghelder C."/>
            <person name="Rancurel C."/>
        </authorList>
    </citation>
    <scope>NUCLEOTIDE SEQUENCE</scope>
    <source>
        <strain evidence="6">CNCM I-4278</strain>
    </source>
</reference>
<protein>
    <recommendedName>
        <fullName evidence="2">alpha-galactosidase</fullName>
        <ecNumber evidence="2">3.2.1.22</ecNumber>
    </recommendedName>
</protein>
<dbReference type="GO" id="GO:0016052">
    <property type="term" value="P:carbohydrate catabolic process"/>
    <property type="evidence" value="ECO:0007669"/>
    <property type="project" value="InterPro"/>
</dbReference>
<dbReference type="Pfam" id="PF16875">
    <property type="entry name" value="Glyco_hydro_36N"/>
    <property type="match status" value="1"/>
</dbReference>
<evidence type="ECO:0000256" key="1">
    <source>
        <dbReference type="ARBA" id="ARBA00001255"/>
    </source>
</evidence>
<dbReference type="GO" id="GO:0004557">
    <property type="term" value="F:alpha-galactosidase activity"/>
    <property type="evidence" value="ECO:0007669"/>
    <property type="project" value="UniProtKB-EC"/>
</dbReference>
<dbReference type="InterPro" id="IPR038417">
    <property type="entry name" value="Alpga-gal_N_sf"/>
</dbReference>
<accession>A0A9W4XSV0</accession>
<dbReference type="EMBL" id="CAOQHR010000009">
    <property type="protein sequence ID" value="CAI6339395.1"/>
    <property type="molecule type" value="Genomic_DNA"/>
</dbReference>
<dbReference type="PANTHER" id="PTHR43053">
    <property type="entry name" value="GLYCOSIDASE FAMILY 31"/>
    <property type="match status" value="1"/>
</dbReference>
<evidence type="ECO:0000256" key="3">
    <source>
        <dbReference type="ARBA" id="ARBA00022801"/>
    </source>
</evidence>
<keyword evidence="7" id="KW-1185">Reference proteome</keyword>
<comment type="catalytic activity">
    <reaction evidence="1">
        <text>Hydrolysis of terminal, non-reducing alpha-D-galactose residues in alpha-D-galactosides, including galactose oligosaccharides, galactomannans and galactolipids.</text>
        <dbReference type="EC" id="3.2.1.22"/>
    </reaction>
</comment>
<comment type="caution">
    <text evidence="6">The sequence shown here is derived from an EMBL/GenBank/DDBJ whole genome shotgun (WGS) entry which is preliminary data.</text>
</comment>
<dbReference type="Pfam" id="PF02065">
    <property type="entry name" value="Melibiase"/>
    <property type="match status" value="1"/>
</dbReference>
<evidence type="ECO:0000259" key="5">
    <source>
        <dbReference type="Pfam" id="PF16875"/>
    </source>
</evidence>
<dbReference type="SUPFAM" id="SSF51445">
    <property type="entry name" value="(Trans)glycosidases"/>
    <property type="match status" value="1"/>
</dbReference>
<dbReference type="Gene3D" id="2.70.98.60">
    <property type="entry name" value="alpha-galactosidase from lactobacil brevis"/>
    <property type="match status" value="1"/>
</dbReference>
<dbReference type="Proteomes" id="UP001152607">
    <property type="component" value="Unassembled WGS sequence"/>
</dbReference>
<proteinExistence type="predicted"/>
<keyword evidence="3" id="KW-0378">Hydrolase</keyword>
<name>A0A9W4XSV0_9PLEO</name>
<dbReference type="InterPro" id="IPR002252">
    <property type="entry name" value="Glyco_hydro_36"/>
</dbReference>
<dbReference type="InterPro" id="IPR013785">
    <property type="entry name" value="Aldolase_TIM"/>
</dbReference>
<dbReference type="CDD" id="cd14791">
    <property type="entry name" value="GH36"/>
    <property type="match status" value="1"/>
</dbReference>
<keyword evidence="4" id="KW-0326">Glycosidase</keyword>